<organism evidence="3 4">
    <name type="scientific">Brevibacterium luteolum</name>
    <dbReference type="NCBI Taxonomy" id="199591"/>
    <lineage>
        <taxon>Bacteria</taxon>
        <taxon>Bacillati</taxon>
        <taxon>Actinomycetota</taxon>
        <taxon>Actinomycetes</taxon>
        <taxon>Micrococcales</taxon>
        <taxon>Brevibacteriaceae</taxon>
        <taxon>Brevibacterium</taxon>
    </lineage>
</organism>
<evidence type="ECO:0000256" key="1">
    <source>
        <dbReference type="SAM" id="MobiDB-lite"/>
    </source>
</evidence>
<evidence type="ECO:0000313" key="4">
    <source>
        <dbReference type="Proteomes" id="UP000549517"/>
    </source>
</evidence>
<dbReference type="InterPro" id="IPR032710">
    <property type="entry name" value="NTF2-like_dom_sf"/>
</dbReference>
<feature type="domain" description="DUF4440" evidence="2">
    <location>
        <begin position="5"/>
        <end position="110"/>
    </location>
</feature>
<reference evidence="3 4" key="1">
    <citation type="submission" date="2020-05" db="EMBL/GenBank/DDBJ databases">
        <title>MicrobeNet Type strains.</title>
        <authorList>
            <person name="Nicholson A.C."/>
        </authorList>
    </citation>
    <scope>NUCLEOTIDE SEQUENCE [LARGE SCALE GENOMIC DNA]</scope>
    <source>
        <strain evidence="3 4">CCUG 46604</strain>
    </source>
</reference>
<dbReference type="EMBL" id="JABEMC010000009">
    <property type="protein sequence ID" value="NNG80081.1"/>
    <property type="molecule type" value="Genomic_DNA"/>
</dbReference>
<evidence type="ECO:0000259" key="2">
    <source>
        <dbReference type="Pfam" id="PF14534"/>
    </source>
</evidence>
<evidence type="ECO:0000313" key="3">
    <source>
        <dbReference type="EMBL" id="NNG80081.1"/>
    </source>
</evidence>
<dbReference type="InterPro" id="IPR027843">
    <property type="entry name" value="DUF4440"/>
</dbReference>
<dbReference type="AlphaFoldDB" id="A0A849AVJ5"/>
<feature type="compositionally biased region" description="Basic residues" evidence="1">
    <location>
        <begin position="180"/>
        <end position="202"/>
    </location>
</feature>
<sequence length="202" mass="22488">MLSELLELEHQGWKSLCESNGADFYGQIMTSDGVMVLAHGQILDRQAVVDSLNDAPPWRTYDITDARLLALNDDHAILVYTGRAYRAEDEPSFIALMSSVYTRCDGAWRLALYQQTPVPVQEYNQTPDGLSGSGPAIHCDSTSWSTADGGVRQHWQMVLAGAVTWWCAGDARSAQPDRARRPHERRRSAAPRGGPRHGPRRR</sequence>
<gene>
    <name evidence="3" type="ORF">HLA91_11980</name>
</gene>
<dbReference type="SUPFAM" id="SSF54427">
    <property type="entry name" value="NTF2-like"/>
    <property type="match status" value="1"/>
</dbReference>
<proteinExistence type="predicted"/>
<protein>
    <submittedName>
        <fullName evidence="3">Nuclear transport factor 2 family protein</fullName>
    </submittedName>
</protein>
<feature type="region of interest" description="Disordered" evidence="1">
    <location>
        <begin position="173"/>
        <end position="202"/>
    </location>
</feature>
<dbReference type="Gene3D" id="3.10.450.50">
    <property type="match status" value="1"/>
</dbReference>
<name>A0A849AVJ5_9MICO</name>
<comment type="caution">
    <text evidence="3">The sequence shown here is derived from an EMBL/GenBank/DDBJ whole genome shotgun (WGS) entry which is preliminary data.</text>
</comment>
<dbReference type="Pfam" id="PF14534">
    <property type="entry name" value="DUF4440"/>
    <property type="match status" value="1"/>
</dbReference>
<accession>A0A849AVJ5</accession>
<dbReference type="Proteomes" id="UP000549517">
    <property type="component" value="Unassembled WGS sequence"/>
</dbReference>